<feature type="domain" description="ABC transmembrane type-1" evidence="12">
    <location>
        <begin position="164"/>
        <end position="373"/>
    </location>
</feature>
<evidence type="ECO:0000256" key="11">
    <source>
        <dbReference type="SAM" id="MobiDB-lite"/>
    </source>
</evidence>
<feature type="transmembrane region" description="Helical" evidence="10">
    <location>
        <begin position="230"/>
        <end position="251"/>
    </location>
</feature>
<feature type="transmembrane region" description="Helical" evidence="10">
    <location>
        <begin position="79"/>
        <end position="97"/>
    </location>
</feature>
<feature type="region of interest" description="Disordered" evidence="11">
    <location>
        <begin position="1"/>
        <end position="33"/>
    </location>
</feature>
<dbReference type="EMBL" id="CP021121">
    <property type="protein sequence ID" value="ARQ70104.1"/>
    <property type="molecule type" value="Genomic_DNA"/>
</dbReference>
<dbReference type="PANTHER" id="PTHR42922">
    <property type="entry name" value="PHOSPHATE TRANSPORT SYSTEM PERMEASE PROTEIN PSTA"/>
    <property type="match status" value="1"/>
</dbReference>
<protein>
    <recommendedName>
        <fullName evidence="10">Phosphate transport system permease protein PstA</fullName>
    </recommendedName>
</protein>
<dbReference type="InterPro" id="IPR035906">
    <property type="entry name" value="MetI-like_sf"/>
</dbReference>
<dbReference type="InterPro" id="IPR005672">
    <property type="entry name" value="Phosphate_PstA"/>
</dbReference>
<keyword evidence="5 10" id="KW-1003">Cell membrane</keyword>
<feature type="transmembrane region" description="Helical" evidence="10">
    <location>
        <begin position="355"/>
        <end position="377"/>
    </location>
</feature>
<dbReference type="InterPro" id="IPR000515">
    <property type="entry name" value="MetI-like"/>
</dbReference>
<feature type="transmembrane region" description="Helical" evidence="10">
    <location>
        <begin position="109"/>
        <end position="134"/>
    </location>
</feature>
<dbReference type="Gene3D" id="1.10.3720.10">
    <property type="entry name" value="MetI-like"/>
    <property type="match status" value="1"/>
</dbReference>
<keyword evidence="8 10" id="KW-1133">Transmembrane helix</keyword>
<accession>A0A1W7CZ85</accession>
<evidence type="ECO:0000256" key="8">
    <source>
        <dbReference type="ARBA" id="ARBA00022989"/>
    </source>
</evidence>
<dbReference type="AlphaFoldDB" id="A0A1W7CZ85"/>
<evidence type="ECO:0000256" key="2">
    <source>
        <dbReference type="ARBA" id="ARBA00004651"/>
    </source>
</evidence>
<feature type="transmembrane region" description="Helical" evidence="10">
    <location>
        <begin position="163"/>
        <end position="189"/>
    </location>
</feature>
<dbReference type="RefSeq" id="WP_086159959.1">
    <property type="nucleotide sequence ID" value="NZ_CP021121.1"/>
</dbReference>
<comment type="subcellular location">
    <subcellularLocation>
        <location evidence="2 10">Cell membrane</location>
        <topology evidence="2 10">Multi-pass membrane protein</topology>
    </subcellularLocation>
</comment>
<evidence type="ECO:0000313" key="14">
    <source>
        <dbReference type="Proteomes" id="UP000194218"/>
    </source>
</evidence>
<keyword evidence="14" id="KW-1185">Reference proteome</keyword>
<evidence type="ECO:0000259" key="12">
    <source>
        <dbReference type="PROSITE" id="PS50928"/>
    </source>
</evidence>
<keyword evidence="7 10" id="KW-0812">Transmembrane</keyword>
<organism evidence="13 14">
    <name type="scientific">Streptomyces marincola</name>
    <dbReference type="NCBI Taxonomy" id="2878388"/>
    <lineage>
        <taxon>Bacteria</taxon>
        <taxon>Bacillati</taxon>
        <taxon>Actinomycetota</taxon>
        <taxon>Actinomycetes</taxon>
        <taxon>Kitasatosporales</taxon>
        <taxon>Streptomycetaceae</taxon>
        <taxon>Streptomyces</taxon>
    </lineage>
</organism>
<reference evidence="13 14" key="1">
    <citation type="submission" date="2017-05" db="EMBL/GenBank/DDBJ databases">
        <title>Complete genome sequence of Streptomyces sp. SCSIO 03032 revealed the diverse biosynthetic pathways for its bioactive secondary metabolites.</title>
        <authorList>
            <person name="Ma L."/>
            <person name="Zhu Y."/>
            <person name="Zhang W."/>
            <person name="Zhang G."/>
            <person name="Tian X."/>
            <person name="Zhang S."/>
            <person name="Zhang C."/>
        </authorList>
    </citation>
    <scope>NUCLEOTIDE SEQUENCE [LARGE SCALE GENOMIC DNA]</scope>
    <source>
        <strain evidence="13 14">SCSIO 03032</strain>
    </source>
</reference>
<dbReference type="Pfam" id="PF00528">
    <property type="entry name" value="BPD_transp_1"/>
    <property type="match status" value="1"/>
</dbReference>
<keyword evidence="4" id="KW-0813">Transport</keyword>
<dbReference type="Proteomes" id="UP000194218">
    <property type="component" value="Chromosome"/>
</dbReference>
<evidence type="ECO:0000313" key="13">
    <source>
        <dbReference type="EMBL" id="ARQ70104.1"/>
    </source>
</evidence>
<evidence type="ECO:0000256" key="1">
    <source>
        <dbReference type="ARBA" id="ARBA00003510"/>
    </source>
</evidence>
<sequence>MSTSTTSLGKGDGNHDGGDGNEPGNGDLNDPGRAREQANAVLTDVPLTHGSLPRRAAPLTLLAFVAAGALVWLAGFGPVLGAIVAAVGYTAVIYGWSRRVEGRRGAFDRFVTAVVTSAFLLALLPLISVITTVVSRGAARFDADFFNNSMLGVVNEGGGAHHALMGTLIVTGMAALMSVPIGLMTAIYLIEYGRGRLARGITFFVDVMTGIPSIVAGLFVYALFELFYGPGIRMGFMGSVALSVLMIPVVVRSAEEMLKLVPNELREASYALAVPKWRTIVKVVLPTALAGIATGVTLAIARVIGETAPLLITVGITRGDNFNPFDERMATLSVYSYTQYSTAPGFAQEAFFDRAWSAALALILIVMTLNLVARLIAKLFAPKTRA</sequence>
<evidence type="ECO:0000256" key="4">
    <source>
        <dbReference type="ARBA" id="ARBA00022448"/>
    </source>
</evidence>
<comment type="function">
    <text evidence="1">Part of the binding-protein-dependent transport system for phosphate; probably responsible for the translocation of the substrate across the membrane.</text>
</comment>
<evidence type="ECO:0000256" key="7">
    <source>
        <dbReference type="ARBA" id="ARBA00022692"/>
    </source>
</evidence>
<dbReference type="GO" id="GO:0035435">
    <property type="term" value="P:phosphate ion transmembrane transport"/>
    <property type="evidence" value="ECO:0007669"/>
    <property type="project" value="InterPro"/>
</dbReference>
<dbReference type="KEGG" id="smao:CAG99_15745"/>
<evidence type="ECO:0000256" key="10">
    <source>
        <dbReference type="RuleBase" id="RU363043"/>
    </source>
</evidence>
<dbReference type="OrthoDB" id="9775069at2"/>
<evidence type="ECO:0000256" key="9">
    <source>
        <dbReference type="ARBA" id="ARBA00023136"/>
    </source>
</evidence>
<dbReference type="InterPro" id="IPR051408">
    <property type="entry name" value="Phosphate_transprt_permease"/>
</dbReference>
<evidence type="ECO:0000256" key="3">
    <source>
        <dbReference type="ARBA" id="ARBA00007069"/>
    </source>
</evidence>
<feature type="transmembrane region" description="Helical" evidence="10">
    <location>
        <begin position="283"/>
        <end position="304"/>
    </location>
</feature>
<dbReference type="PROSITE" id="PS50928">
    <property type="entry name" value="ABC_TM1"/>
    <property type="match status" value="1"/>
</dbReference>
<feature type="transmembrane region" description="Helical" evidence="10">
    <location>
        <begin position="56"/>
        <end position="73"/>
    </location>
</feature>
<keyword evidence="9 10" id="KW-0472">Membrane</keyword>
<dbReference type="GO" id="GO:0005886">
    <property type="term" value="C:plasma membrane"/>
    <property type="evidence" value="ECO:0007669"/>
    <property type="project" value="UniProtKB-SubCell"/>
</dbReference>
<dbReference type="PANTHER" id="PTHR42922:SF1">
    <property type="entry name" value="PHOSPHATE TRANSPORT SYSTEM PERMEASE PROTEIN PSTA"/>
    <property type="match status" value="1"/>
</dbReference>
<gene>
    <name evidence="13" type="ORF">CAG99_15745</name>
</gene>
<dbReference type="SUPFAM" id="SSF161098">
    <property type="entry name" value="MetI-like"/>
    <property type="match status" value="1"/>
</dbReference>
<evidence type="ECO:0000256" key="5">
    <source>
        <dbReference type="ARBA" id="ARBA00022475"/>
    </source>
</evidence>
<comment type="similarity">
    <text evidence="3 10">Belongs to the binding-protein-dependent transport system permease family. CysTW subfamily.</text>
</comment>
<keyword evidence="6" id="KW-0592">Phosphate transport</keyword>
<feature type="transmembrane region" description="Helical" evidence="10">
    <location>
        <begin position="201"/>
        <end position="224"/>
    </location>
</feature>
<name>A0A1W7CZ85_9ACTN</name>
<dbReference type="CDD" id="cd06261">
    <property type="entry name" value="TM_PBP2"/>
    <property type="match status" value="1"/>
</dbReference>
<dbReference type="GO" id="GO:0005315">
    <property type="term" value="F:phosphate transmembrane transporter activity"/>
    <property type="evidence" value="ECO:0007669"/>
    <property type="project" value="InterPro"/>
</dbReference>
<evidence type="ECO:0000256" key="6">
    <source>
        <dbReference type="ARBA" id="ARBA00022592"/>
    </source>
</evidence>
<proteinExistence type="inferred from homology"/>
<dbReference type="NCBIfam" id="TIGR00974">
    <property type="entry name" value="3a0107s02c"/>
    <property type="match status" value="1"/>
</dbReference>